<name>A0A3M2M3A0_9ACTN</name>
<dbReference type="Proteomes" id="UP000282674">
    <property type="component" value="Unassembled WGS sequence"/>
</dbReference>
<keyword evidence="1" id="KW-1133">Transmembrane helix</keyword>
<evidence type="ECO:0000313" key="2">
    <source>
        <dbReference type="EMBL" id="RMI44069.1"/>
    </source>
</evidence>
<evidence type="ECO:0000313" key="3">
    <source>
        <dbReference type="Proteomes" id="UP000282674"/>
    </source>
</evidence>
<keyword evidence="3" id="KW-1185">Reference proteome</keyword>
<feature type="transmembrane region" description="Helical" evidence="1">
    <location>
        <begin position="37"/>
        <end position="58"/>
    </location>
</feature>
<dbReference type="EMBL" id="RFFG01000021">
    <property type="protein sequence ID" value="RMI44069.1"/>
    <property type="molecule type" value="Genomic_DNA"/>
</dbReference>
<sequence>MTDFVVDLAGEFVVQVLSCLFLIGVFALLVMSWQHSAVMATGAATLLVTGTLIGVMAYRSRRIKRLMMSSLATALLLALWYVAYGLNCDC</sequence>
<organism evidence="2 3">
    <name type="scientific">Actinomadura harenae</name>
    <dbReference type="NCBI Taxonomy" id="2483351"/>
    <lineage>
        <taxon>Bacteria</taxon>
        <taxon>Bacillati</taxon>
        <taxon>Actinomycetota</taxon>
        <taxon>Actinomycetes</taxon>
        <taxon>Streptosporangiales</taxon>
        <taxon>Thermomonosporaceae</taxon>
        <taxon>Actinomadura</taxon>
    </lineage>
</organism>
<reference evidence="2 3" key="1">
    <citation type="submission" date="2018-10" db="EMBL/GenBank/DDBJ databases">
        <title>Isolation from soil.</title>
        <authorList>
            <person name="Hu J."/>
        </authorList>
    </citation>
    <scope>NUCLEOTIDE SEQUENCE [LARGE SCALE GENOMIC DNA]</scope>
    <source>
        <strain evidence="2 3">NEAU-Ht49</strain>
    </source>
</reference>
<feature type="transmembrane region" description="Helical" evidence="1">
    <location>
        <begin position="65"/>
        <end position="84"/>
    </location>
</feature>
<keyword evidence="1" id="KW-0812">Transmembrane</keyword>
<accession>A0A3M2M3A0</accession>
<keyword evidence="1" id="KW-0472">Membrane</keyword>
<feature type="transmembrane region" description="Helical" evidence="1">
    <location>
        <begin position="12"/>
        <end position="31"/>
    </location>
</feature>
<protein>
    <submittedName>
        <fullName evidence="2">Uncharacterized protein</fullName>
    </submittedName>
</protein>
<comment type="caution">
    <text evidence="2">The sequence shown here is derived from an EMBL/GenBank/DDBJ whole genome shotgun (WGS) entry which is preliminary data.</text>
</comment>
<proteinExistence type="predicted"/>
<dbReference type="AlphaFoldDB" id="A0A3M2M3A0"/>
<gene>
    <name evidence="2" type="ORF">EBO15_14210</name>
</gene>
<evidence type="ECO:0000256" key="1">
    <source>
        <dbReference type="SAM" id="Phobius"/>
    </source>
</evidence>